<keyword evidence="3" id="KW-1185">Reference proteome</keyword>
<accession>A0ABW2J1D8</accession>
<sequence length="201" mass="21432">MIFKITKNKTYAIASLALLLLTTGCATKVKVPENTQNPAPSEAFSNFSRFEVKPINQGPGCDKQRGADNALDAIQQKLDNRLGGLIAAWNTAAPAKAKERKLIIEPVCSNAKLISPAARILGGAFVGSSAVVLNVRYTDASSGKVIAEPVFYQHANMMGSGYSFGATDRDMLDRIASMITTYTSKNYDNAVGGPTGLEIKN</sequence>
<reference evidence="3" key="1">
    <citation type="journal article" date="2019" name="Int. J. Syst. Evol. Microbiol.">
        <title>The Global Catalogue of Microorganisms (GCM) 10K type strain sequencing project: providing services to taxonomists for standard genome sequencing and annotation.</title>
        <authorList>
            <consortium name="The Broad Institute Genomics Platform"/>
            <consortium name="The Broad Institute Genome Sequencing Center for Infectious Disease"/>
            <person name="Wu L."/>
            <person name="Ma J."/>
        </authorList>
    </citation>
    <scope>NUCLEOTIDE SEQUENCE [LARGE SCALE GENOMIC DNA]</scope>
    <source>
        <strain evidence="3">CCUG 36956</strain>
    </source>
</reference>
<evidence type="ECO:0000313" key="2">
    <source>
        <dbReference type="EMBL" id="MFC7297325.1"/>
    </source>
</evidence>
<dbReference type="RefSeq" id="WP_382232488.1">
    <property type="nucleotide sequence ID" value="NZ_JBHTCC010000001.1"/>
</dbReference>
<dbReference type="EMBL" id="JBHTCC010000001">
    <property type="protein sequence ID" value="MFC7297325.1"/>
    <property type="molecule type" value="Genomic_DNA"/>
</dbReference>
<dbReference type="Proteomes" id="UP001596379">
    <property type="component" value="Unassembled WGS sequence"/>
</dbReference>
<feature type="chain" id="PRO_5046518333" description="DUF4410 domain-containing protein" evidence="1">
    <location>
        <begin position="27"/>
        <end position="201"/>
    </location>
</feature>
<protein>
    <recommendedName>
        <fullName evidence="4">DUF4410 domain-containing protein</fullName>
    </recommendedName>
</protein>
<comment type="caution">
    <text evidence="2">The sequence shown here is derived from an EMBL/GenBank/DDBJ whole genome shotgun (WGS) entry which is preliminary data.</text>
</comment>
<evidence type="ECO:0000256" key="1">
    <source>
        <dbReference type="SAM" id="SignalP"/>
    </source>
</evidence>
<name>A0ABW2J1D8_9BURK</name>
<proteinExistence type="predicted"/>
<dbReference type="PROSITE" id="PS51257">
    <property type="entry name" value="PROKAR_LIPOPROTEIN"/>
    <property type="match status" value="1"/>
</dbReference>
<evidence type="ECO:0000313" key="3">
    <source>
        <dbReference type="Proteomes" id="UP001596379"/>
    </source>
</evidence>
<organism evidence="2 3">
    <name type="scientific">Herminiimonas aquatilis</name>
    <dbReference type="NCBI Taxonomy" id="345342"/>
    <lineage>
        <taxon>Bacteria</taxon>
        <taxon>Pseudomonadati</taxon>
        <taxon>Pseudomonadota</taxon>
        <taxon>Betaproteobacteria</taxon>
        <taxon>Burkholderiales</taxon>
        <taxon>Oxalobacteraceae</taxon>
        <taxon>Herminiimonas</taxon>
    </lineage>
</organism>
<feature type="signal peptide" evidence="1">
    <location>
        <begin position="1"/>
        <end position="26"/>
    </location>
</feature>
<keyword evidence="1" id="KW-0732">Signal</keyword>
<gene>
    <name evidence="2" type="ORF">ACFQO0_02620</name>
</gene>
<evidence type="ECO:0008006" key="4">
    <source>
        <dbReference type="Google" id="ProtNLM"/>
    </source>
</evidence>